<keyword evidence="4 6" id="KW-0464">Manganese</keyword>
<dbReference type="InterPro" id="IPR032466">
    <property type="entry name" value="Metal_Hydrolase"/>
</dbReference>
<comment type="similarity">
    <text evidence="1 6">Belongs to the metallo-dependent hydrolases superfamily. Adenine deaminase family.</text>
</comment>
<comment type="cofactor">
    <cofactor evidence="6">
        <name>Mn(2+)</name>
        <dbReference type="ChEBI" id="CHEBI:29035"/>
    </cofactor>
</comment>
<dbReference type="InterPro" id="IPR006679">
    <property type="entry name" value="Adenine_deam"/>
</dbReference>
<dbReference type="Gene3D" id="3.20.20.140">
    <property type="entry name" value="Metal-dependent hydrolases"/>
    <property type="match status" value="1"/>
</dbReference>
<sequence length="610" mass="66586">MSGEMNLSIKDLKLVSERQKLVDVLMDPNQYAEKVLKGGKVVNVITREIYEADVAIHGEYILMVGDCSSLIGPNTEVYDMQGKYICPGFIDSHMHFESAMLTITEFSRLSIPTGTTCLISDPHEIGNVLGPMGIKAMCEEAALMPQHVFSRVPALTPDSPGLETAGYNITSKDLPEMLNYPTVSGIGETQGVSAAKDVYKHNPAVFRDTIVSTVYARSLGKKVDGNAPELFGPHLAAHIIAGGTDVSCHETTTKEEMMEKLRYGVYVLMREGSTQRNMPECIRAITEEGMDSRRAILATDDMLAEDIAKYGHMNDIIRRTIKQGVDPVEAIQMATINPATWHGLDEIGVLAPGKLADIAVIEGKLEDMNVSEVFLKGQLVAKDGKLLIDLPRYTYPDYVKHSVKRAPVKPEELKVKCDKEGKVTVRCIGLIVDQNLTDAVEAEMVAEGGYVKPDIENDLLPIAVVGRHGQPDIGATFVKGFGLKAGAIAETVSHDTHNIIVMGTNYEDMALAVNRIIELQGGLVLVKDGKVIGELPLRIGGLMTDEHTAEELTEIMSNLTRMAAEELGCKVHAPFMHLAFLSLSTSPKWKITDKGVIDANNYCVIPTIKE</sequence>
<dbReference type="Pfam" id="PF13382">
    <property type="entry name" value="Adenine_deam_C"/>
    <property type="match status" value="1"/>
</dbReference>
<dbReference type="RefSeq" id="WP_242939017.1">
    <property type="nucleotide sequence ID" value="NZ_FQWY01000021.1"/>
</dbReference>
<evidence type="ECO:0000256" key="4">
    <source>
        <dbReference type="ARBA" id="ARBA00023211"/>
    </source>
</evidence>
<evidence type="ECO:0000259" key="7">
    <source>
        <dbReference type="Pfam" id="PF01979"/>
    </source>
</evidence>
<evidence type="ECO:0000256" key="2">
    <source>
        <dbReference type="ARBA" id="ARBA00012782"/>
    </source>
</evidence>
<evidence type="ECO:0000256" key="3">
    <source>
        <dbReference type="ARBA" id="ARBA00022801"/>
    </source>
</evidence>
<dbReference type="STRING" id="1123382.SAMN02745221_01389"/>
<name>A0A1M5P9G2_9FIRM</name>
<keyword evidence="3 6" id="KW-0378">Hydrolase</keyword>
<evidence type="ECO:0000256" key="5">
    <source>
        <dbReference type="ARBA" id="ARBA00047720"/>
    </source>
</evidence>
<dbReference type="GO" id="GO:0006146">
    <property type="term" value="P:adenine catabolic process"/>
    <property type="evidence" value="ECO:0007669"/>
    <property type="project" value="InterPro"/>
</dbReference>
<dbReference type="InterPro" id="IPR026912">
    <property type="entry name" value="Adenine_deam_C"/>
</dbReference>
<feature type="domain" description="Amidohydrolase-related" evidence="7">
    <location>
        <begin position="84"/>
        <end position="380"/>
    </location>
</feature>
<dbReference type="Proteomes" id="UP000242329">
    <property type="component" value="Unassembled WGS sequence"/>
</dbReference>
<dbReference type="HAMAP" id="MF_01518">
    <property type="entry name" value="Adenine_deamin"/>
    <property type="match status" value="1"/>
</dbReference>
<dbReference type="SUPFAM" id="SSF51556">
    <property type="entry name" value="Metallo-dependent hydrolases"/>
    <property type="match status" value="1"/>
</dbReference>
<feature type="domain" description="Adenine deaminase C-terminal" evidence="8">
    <location>
        <begin position="435"/>
        <end position="601"/>
    </location>
</feature>
<dbReference type="AlphaFoldDB" id="A0A1M5P9G2"/>
<evidence type="ECO:0000256" key="6">
    <source>
        <dbReference type="HAMAP-Rule" id="MF_01518"/>
    </source>
</evidence>
<protein>
    <recommendedName>
        <fullName evidence="2 6">Adenine deaminase</fullName>
        <shortName evidence="6">Adenase</shortName>
        <shortName evidence="6">Adenine aminase</shortName>
        <ecNumber evidence="2 6">3.5.4.2</ecNumber>
    </recommendedName>
</protein>
<evidence type="ECO:0000259" key="8">
    <source>
        <dbReference type="Pfam" id="PF13382"/>
    </source>
</evidence>
<proteinExistence type="inferred from homology"/>
<dbReference type="InterPro" id="IPR006680">
    <property type="entry name" value="Amidohydro-rel"/>
</dbReference>
<dbReference type="PANTHER" id="PTHR11113:SF2">
    <property type="entry name" value="ADENINE DEAMINASE"/>
    <property type="match status" value="1"/>
</dbReference>
<accession>A0A1M5P9G2</accession>
<evidence type="ECO:0000256" key="1">
    <source>
        <dbReference type="ARBA" id="ARBA00006773"/>
    </source>
</evidence>
<dbReference type="Gene3D" id="2.30.40.10">
    <property type="entry name" value="Urease, subunit C, domain 1"/>
    <property type="match status" value="1"/>
</dbReference>
<organism evidence="9 10">
    <name type="scientific">Thermosyntropha lipolytica DSM 11003</name>
    <dbReference type="NCBI Taxonomy" id="1123382"/>
    <lineage>
        <taxon>Bacteria</taxon>
        <taxon>Bacillati</taxon>
        <taxon>Bacillota</taxon>
        <taxon>Clostridia</taxon>
        <taxon>Eubacteriales</taxon>
        <taxon>Syntrophomonadaceae</taxon>
        <taxon>Thermosyntropha</taxon>
    </lineage>
</organism>
<dbReference type="InterPro" id="IPR011059">
    <property type="entry name" value="Metal-dep_hydrolase_composite"/>
</dbReference>
<dbReference type="Pfam" id="PF01979">
    <property type="entry name" value="Amidohydro_1"/>
    <property type="match status" value="1"/>
</dbReference>
<evidence type="ECO:0000313" key="10">
    <source>
        <dbReference type="Proteomes" id="UP000242329"/>
    </source>
</evidence>
<dbReference type="PANTHER" id="PTHR11113">
    <property type="entry name" value="N-ACETYLGLUCOSAMINE-6-PHOSPHATE DEACETYLASE"/>
    <property type="match status" value="1"/>
</dbReference>
<dbReference type="EC" id="3.5.4.2" evidence="2 6"/>
<dbReference type="EMBL" id="FQWY01000021">
    <property type="protein sequence ID" value="SHG97883.1"/>
    <property type="molecule type" value="Genomic_DNA"/>
</dbReference>
<keyword evidence="10" id="KW-1185">Reference proteome</keyword>
<evidence type="ECO:0000313" key="9">
    <source>
        <dbReference type="EMBL" id="SHG97883.1"/>
    </source>
</evidence>
<dbReference type="GO" id="GO:0000034">
    <property type="term" value="F:adenine deaminase activity"/>
    <property type="evidence" value="ECO:0007669"/>
    <property type="project" value="UniProtKB-UniRule"/>
</dbReference>
<reference evidence="10" key="1">
    <citation type="submission" date="2016-11" db="EMBL/GenBank/DDBJ databases">
        <authorList>
            <person name="Varghese N."/>
            <person name="Submissions S."/>
        </authorList>
    </citation>
    <scope>NUCLEOTIDE SEQUENCE [LARGE SCALE GENOMIC DNA]</scope>
    <source>
        <strain evidence="10">DSM 11003</strain>
    </source>
</reference>
<gene>
    <name evidence="6" type="primary">ade</name>
    <name evidence="9" type="ORF">SAMN02745221_01389</name>
</gene>
<dbReference type="SUPFAM" id="SSF51338">
    <property type="entry name" value="Composite domain of metallo-dependent hydrolases"/>
    <property type="match status" value="1"/>
</dbReference>
<comment type="catalytic activity">
    <reaction evidence="5 6">
        <text>adenine + H2O + H(+) = hypoxanthine + NH4(+)</text>
        <dbReference type="Rhea" id="RHEA:23688"/>
        <dbReference type="ChEBI" id="CHEBI:15377"/>
        <dbReference type="ChEBI" id="CHEBI:15378"/>
        <dbReference type="ChEBI" id="CHEBI:16708"/>
        <dbReference type="ChEBI" id="CHEBI:17368"/>
        <dbReference type="ChEBI" id="CHEBI:28938"/>
        <dbReference type="EC" id="3.5.4.2"/>
    </reaction>
</comment>